<name>A0A9C6XAZ9_FRAOC</name>
<dbReference type="InterPro" id="IPR018114">
    <property type="entry name" value="TRYPSIN_HIS"/>
</dbReference>
<dbReference type="OrthoDB" id="10059102at2759"/>
<dbReference type="GO" id="GO:0004252">
    <property type="term" value="F:serine-type endopeptidase activity"/>
    <property type="evidence" value="ECO:0007669"/>
    <property type="project" value="InterPro"/>
</dbReference>
<evidence type="ECO:0000259" key="2">
    <source>
        <dbReference type="PROSITE" id="PS50240"/>
    </source>
</evidence>
<dbReference type="Proteomes" id="UP000504606">
    <property type="component" value="Unplaced"/>
</dbReference>
<reference evidence="4" key="1">
    <citation type="submission" date="2025-08" db="UniProtKB">
        <authorList>
            <consortium name="RefSeq"/>
        </authorList>
    </citation>
    <scope>IDENTIFICATION</scope>
    <source>
        <tissue evidence="4">Whole organism</tissue>
    </source>
</reference>
<dbReference type="GO" id="GO:0006508">
    <property type="term" value="P:proteolysis"/>
    <property type="evidence" value="ECO:0007669"/>
    <property type="project" value="InterPro"/>
</dbReference>
<evidence type="ECO:0000313" key="3">
    <source>
        <dbReference type="Proteomes" id="UP000504606"/>
    </source>
</evidence>
<dbReference type="PROSITE" id="PS00134">
    <property type="entry name" value="TRYPSIN_HIS"/>
    <property type="match status" value="1"/>
</dbReference>
<dbReference type="FunFam" id="2.40.10.10:FF:000068">
    <property type="entry name" value="transmembrane protease serine 2"/>
    <property type="match status" value="1"/>
</dbReference>
<dbReference type="InterPro" id="IPR043504">
    <property type="entry name" value="Peptidase_S1_PA_chymotrypsin"/>
</dbReference>
<evidence type="ECO:0000256" key="1">
    <source>
        <dbReference type="ARBA" id="ARBA00023157"/>
    </source>
</evidence>
<dbReference type="InterPro" id="IPR001254">
    <property type="entry name" value="Trypsin_dom"/>
</dbReference>
<dbReference type="Pfam" id="PF00089">
    <property type="entry name" value="Trypsin"/>
    <property type="match status" value="1"/>
</dbReference>
<dbReference type="SMART" id="SM00020">
    <property type="entry name" value="Tryp_SPc"/>
    <property type="match status" value="1"/>
</dbReference>
<protein>
    <submittedName>
        <fullName evidence="4">Trypsin-2-like</fullName>
    </submittedName>
</protein>
<dbReference type="PANTHER" id="PTHR24252">
    <property type="entry name" value="ACROSIN-RELATED"/>
    <property type="match status" value="1"/>
</dbReference>
<feature type="domain" description="Peptidase S1" evidence="2">
    <location>
        <begin position="68"/>
        <end position="255"/>
    </location>
</feature>
<dbReference type="PROSITE" id="PS50240">
    <property type="entry name" value="TRYPSIN_DOM"/>
    <property type="match status" value="1"/>
</dbReference>
<dbReference type="GeneID" id="113212104"/>
<dbReference type="SUPFAM" id="SSF50494">
    <property type="entry name" value="Trypsin-like serine proteases"/>
    <property type="match status" value="1"/>
</dbReference>
<keyword evidence="1" id="KW-1015">Disulfide bond</keyword>
<dbReference type="InterPro" id="IPR009003">
    <property type="entry name" value="Peptidase_S1_PA"/>
</dbReference>
<keyword evidence="3" id="KW-1185">Reference proteome</keyword>
<sequence length="255" mass="27609">MLFVLTFKQGIVHCFPNSCYDESLRDYVILIHAFLYVSVASSATVKPHNVNVTSVTKGTNVTATGPRIVGGRDAKPGEFPWQVSVRSGTESHFCGGAVLNATTVVTAAHCVYQRSPEFIRAMSVMAGSILQSQPGATAYVLDALVHPDYGNVYQEYDIALLFLAEALPLDAGIWPVQLQENELPEGTLCVASGWGRTVDSKAAPIPDNLQAVDLPIIDAKKCNDMYMEEEDYSPVIESQICAGYVEGGKDSCQVR</sequence>
<gene>
    <name evidence="4" type="primary">LOC113212104</name>
</gene>
<dbReference type="AlphaFoldDB" id="A0A9C6XAZ9"/>
<evidence type="ECO:0000313" key="4">
    <source>
        <dbReference type="RefSeq" id="XP_052132441.1"/>
    </source>
</evidence>
<organism evidence="3 4">
    <name type="scientific">Frankliniella occidentalis</name>
    <name type="common">Western flower thrips</name>
    <name type="synonym">Euthrips occidentalis</name>
    <dbReference type="NCBI Taxonomy" id="133901"/>
    <lineage>
        <taxon>Eukaryota</taxon>
        <taxon>Metazoa</taxon>
        <taxon>Ecdysozoa</taxon>
        <taxon>Arthropoda</taxon>
        <taxon>Hexapoda</taxon>
        <taxon>Insecta</taxon>
        <taxon>Pterygota</taxon>
        <taxon>Neoptera</taxon>
        <taxon>Paraneoptera</taxon>
        <taxon>Thysanoptera</taxon>
        <taxon>Terebrantia</taxon>
        <taxon>Thripoidea</taxon>
        <taxon>Thripidae</taxon>
        <taxon>Frankliniella</taxon>
    </lineage>
</organism>
<proteinExistence type="predicted"/>
<accession>A0A9C6XAZ9</accession>
<dbReference type="CDD" id="cd00190">
    <property type="entry name" value="Tryp_SPc"/>
    <property type="match status" value="1"/>
</dbReference>
<dbReference type="PANTHER" id="PTHR24252:SF7">
    <property type="entry name" value="HYALIN"/>
    <property type="match status" value="1"/>
</dbReference>
<dbReference type="RefSeq" id="XP_052132441.1">
    <property type="nucleotide sequence ID" value="XM_052276481.1"/>
</dbReference>
<dbReference type="KEGG" id="foc:113212104"/>
<dbReference type="Gene3D" id="2.40.10.10">
    <property type="entry name" value="Trypsin-like serine proteases"/>
    <property type="match status" value="3"/>
</dbReference>